<dbReference type="InterPro" id="IPR025459">
    <property type="entry name" value="DUF4279"/>
</dbReference>
<sequence>TATSISEPTGQRPTNAIKSRSWRKSGYMTVDEQIDHVLDRLLPAADRIGALISEAGRTDEHAIFSVLQVVREFEHSDDGEEDSAVPSDQEPPEHRNLFGWHVDARILDFLRRTHAELDVDEYGY</sequence>
<dbReference type="AlphaFoldDB" id="A0A937UR01"/>
<proteinExistence type="predicted"/>
<evidence type="ECO:0000313" key="3">
    <source>
        <dbReference type="Proteomes" id="UP000604475"/>
    </source>
</evidence>
<gene>
    <name evidence="2" type="ORF">I7412_35415</name>
</gene>
<dbReference type="Proteomes" id="UP000604475">
    <property type="component" value="Unassembled WGS sequence"/>
</dbReference>
<feature type="non-terminal residue" evidence="2">
    <location>
        <position position="1"/>
    </location>
</feature>
<feature type="compositionally biased region" description="Polar residues" evidence="1">
    <location>
        <begin position="1"/>
        <end position="18"/>
    </location>
</feature>
<organism evidence="2 3">
    <name type="scientific">Frankia nepalensis</name>
    <dbReference type="NCBI Taxonomy" id="1836974"/>
    <lineage>
        <taxon>Bacteria</taxon>
        <taxon>Bacillati</taxon>
        <taxon>Actinomycetota</taxon>
        <taxon>Actinomycetes</taxon>
        <taxon>Frankiales</taxon>
        <taxon>Frankiaceae</taxon>
        <taxon>Frankia</taxon>
    </lineage>
</organism>
<protein>
    <submittedName>
        <fullName evidence="2">DUF4279 domain-containing protein</fullName>
    </submittedName>
</protein>
<name>A0A937UR01_9ACTN</name>
<accession>A0A937UR01</accession>
<feature type="region of interest" description="Disordered" evidence="1">
    <location>
        <begin position="75"/>
        <end position="95"/>
    </location>
</feature>
<dbReference type="EMBL" id="JAEACQ010000312">
    <property type="protein sequence ID" value="MBL7632354.1"/>
    <property type="molecule type" value="Genomic_DNA"/>
</dbReference>
<comment type="caution">
    <text evidence="2">The sequence shown here is derived from an EMBL/GenBank/DDBJ whole genome shotgun (WGS) entry which is preliminary data.</text>
</comment>
<evidence type="ECO:0000256" key="1">
    <source>
        <dbReference type="SAM" id="MobiDB-lite"/>
    </source>
</evidence>
<feature type="region of interest" description="Disordered" evidence="1">
    <location>
        <begin position="1"/>
        <end position="22"/>
    </location>
</feature>
<dbReference type="Pfam" id="PF14106">
    <property type="entry name" value="DUF4279"/>
    <property type="match status" value="1"/>
</dbReference>
<dbReference type="RefSeq" id="WP_203007013.1">
    <property type="nucleotide sequence ID" value="NZ_JADWYU010000046.1"/>
</dbReference>
<keyword evidence="3" id="KW-1185">Reference proteome</keyword>
<reference evidence="2" key="1">
    <citation type="submission" date="2020-12" db="EMBL/GenBank/DDBJ databases">
        <title>Genomic characterization of non-nitrogen-fixing Frankia strains.</title>
        <authorList>
            <person name="Carlos-Shanley C."/>
            <person name="Guerra T."/>
            <person name="Hahn D."/>
        </authorList>
    </citation>
    <scope>NUCLEOTIDE SEQUENCE</scope>
    <source>
        <strain evidence="2">CN6</strain>
    </source>
</reference>
<evidence type="ECO:0000313" key="2">
    <source>
        <dbReference type="EMBL" id="MBL7632354.1"/>
    </source>
</evidence>